<accession>A0AAD3SJP3</accession>
<evidence type="ECO:0000256" key="1">
    <source>
        <dbReference type="ARBA" id="ARBA00004541"/>
    </source>
</evidence>
<evidence type="ECO:0000256" key="2">
    <source>
        <dbReference type="ARBA" id="ARBA00004613"/>
    </source>
</evidence>
<dbReference type="GO" id="GO:2000008">
    <property type="term" value="P:regulation of protein localization to cell surface"/>
    <property type="evidence" value="ECO:0007669"/>
    <property type="project" value="UniProtKB-ARBA"/>
</dbReference>
<comment type="caution">
    <text evidence="10">The sequence shown here is derived from an EMBL/GenBank/DDBJ whole genome shotgun (WGS) entry which is preliminary data.</text>
</comment>
<evidence type="ECO:0000256" key="6">
    <source>
        <dbReference type="ARBA" id="ARBA00023329"/>
    </source>
</evidence>
<evidence type="ECO:0000313" key="10">
    <source>
        <dbReference type="EMBL" id="GMH12412.1"/>
    </source>
</evidence>
<keyword evidence="4" id="KW-0732">Signal</keyword>
<dbReference type="Pfam" id="PF05617">
    <property type="entry name" value="Prolamin_like"/>
    <property type="match status" value="1"/>
</dbReference>
<dbReference type="GO" id="GO:0009567">
    <property type="term" value="P:double fertilization forming a zygote and endosperm"/>
    <property type="evidence" value="ECO:0007669"/>
    <property type="project" value="InterPro"/>
</dbReference>
<dbReference type="EMBL" id="BSYO01000012">
    <property type="protein sequence ID" value="GMH12412.1"/>
    <property type="molecule type" value="Genomic_DNA"/>
</dbReference>
<dbReference type="InterPro" id="IPR044711">
    <property type="entry name" value="EC11-15"/>
</dbReference>
<dbReference type="GO" id="GO:0031410">
    <property type="term" value="C:cytoplasmic vesicle"/>
    <property type="evidence" value="ECO:0007669"/>
    <property type="project" value="UniProtKB-SubCell"/>
</dbReference>
<evidence type="ECO:0000256" key="8">
    <source>
        <dbReference type="ARBA" id="ARBA00034484"/>
    </source>
</evidence>
<proteinExistence type="inferred from homology"/>
<evidence type="ECO:0000256" key="4">
    <source>
        <dbReference type="ARBA" id="ARBA00022729"/>
    </source>
</evidence>
<dbReference type="PANTHER" id="PTHR35293:SF1">
    <property type="entry name" value="EGG CELL-SECRETED PROTEIN 1.5"/>
    <property type="match status" value="1"/>
</dbReference>
<name>A0AAD3SJP3_NEPGR</name>
<evidence type="ECO:0000256" key="3">
    <source>
        <dbReference type="ARBA" id="ARBA00022525"/>
    </source>
</evidence>
<evidence type="ECO:0000256" key="5">
    <source>
        <dbReference type="ARBA" id="ARBA00023279"/>
    </source>
</evidence>
<evidence type="ECO:0000259" key="9">
    <source>
        <dbReference type="Pfam" id="PF05617"/>
    </source>
</evidence>
<keyword evidence="5" id="KW-0278">Fertilization</keyword>
<dbReference type="PANTHER" id="PTHR35293">
    <property type="entry name" value="EGG CELL-SECRETED PROTEIN 1.5"/>
    <property type="match status" value="1"/>
</dbReference>
<gene>
    <name evidence="10" type="ORF">Nepgr_014253</name>
</gene>
<keyword evidence="11" id="KW-1185">Reference proteome</keyword>
<protein>
    <recommendedName>
        <fullName evidence="9">Prolamin-like domain-containing protein</fullName>
    </recommendedName>
</protein>
<comment type="similarity">
    <text evidence="8">Belongs to the plant egg cell-secreted peptide family.</text>
</comment>
<dbReference type="Proteomes" id="UP001279734">
    <property type="component" value="Unassembled WGS sequence"/>
</dbReference>
<feature type="domain" description="Prolamin-like" evidence="9">
    <location>
        <begin position="24"/>
        <end position="88"/>
    </location>
</feature>
<keyword evidence="3" id="KW-0964">Secreted</keyword>
<evidence type="ECO:0000313" key="11">
    <source>
        <dbReference type="Proteomes" id="UP001279734"/>
    </source>
</evidence>
<comment type="subcellular location">
    <subcellularLocation>
        <location evidence="1">Cytoplasmic vesicle</location>
    </subcellularLocation>
    <subcellularLocation>
        <location evidence="2">Secreted</location>
    </subcellularLocation>
</comment>
<dbReference type="GO" id="GO:0080155">
    <property type="term" value="P:regulation of double fertilization forming a zygote and endosperm"/>
    <property type="evidence" value="ECO:0007669"/>
    <property type="project" value="UniProtKB-ARBA"/>
</dbReference>
<organism evidence="10 11">
    <name type="scientific">Nepenthes gracilis</name>
    <name type="common">Slender pitcher plant</name>
    <dbReference type="NCBI Taxonomy" id="150966"/>
    <lineage>
        <taxon>Eukaryota</taxon>
        <taxon>Viridiplantae</taxon>
        <taxon>Streptophyta</taxon>
        <taxon>Embryophyta</taxon>
        <taxon>Tracheophyta</taxon>
        <taxon>Spermatophyta</taxon>
        <taxon>Magnoliopsida</taxon>
        <taxon>eudicotyledons</taxon>
        <taxon>Gunneridae</taxon>
        <taxon>Pentapetalae</taxon>
        <taxon>Caryophyllales</taxon>
        <taxon>Nepenthaceae</taxon>
        <taxon>Nepenthes</taxon>
    </lineage>
</organism>
<comment type="function">
    <text evidence="7">Involved in the regulation of gamete interactions during the double fertilization and to prevent multiple-pollen tube attraction; mediates the redistribution of the gamete fusogen HAP2/GCS1 to the cell surface after secretion upon sperm arrival.</text>
</comment>
<dbReference type="AlphaFoldDB" id="A0AAD3SJP3"/>
<sequence length="101" mass="11082">MAVRTPSSEPSELLTRLETENSTNCWVLLTQLQSCIGEVIQFFYNGETHLGTECCHAIHVVQHSCWPAMLGALGFTPEESDVLRGYCDAEQSAPSTPLISP</sequence>
<dbReference type="GO" id="GO:0005576">
    <property type="term" value="C:extracellular region"/>
    <property type="evidence" value="ECO:0007669"/>
    <property type="project" value="UniProtKB-SubCell"/>
</dbReference>
<dbReference type="InterPro" id="IPR008502">
    <property type="entry name" value="Prolamin-like"/>
</dbReference>
<keyword evidence="6" id="KW-0968">Cytoplasmic vesicle</keyword>
<reference evidence="10" key="1">
    <citation type="submission" date="2023-05" db="EMBL/GenBank/DDBJ databases">
        <title>Nepenthes gracilis genome sequencing.</title>
        <authorList>
            <person name="Fukushima K."/>
        </authorList>
    </citation>
    <scope>NUCLEOTIDE SEQUENCE</scope>
    <source>
        <strain evidence="10">SING2019-196</strain>
    </source>
</reference>
<evidence type="ECO:0000256" key="7">
    <source>
        <dbReference type="ARBA" id="ARBA00034457"/>
    </source>
</evidence>